<feature type="region of interest" description="Disordered" evidence="2">
    <location>
        <begin position="147"/>
        <end position="172"/>
    </location>
</feature>
<protein>
    <submittedName>
        <fullName evidence="3">Uncharacterized protein</fullName>
    </submittedName>
</protein>
<dbReference type="EMBL" id="JALJOR010000005">
    <property type="protein sequence ID" value="KAK9817221.1"/>
    <property type="molecule type" value="Genomic_DNA"/>
</dbReference>
<name>A0AAW1Q5P3_9CHLO</name>
<feature type="region of interest" description="Disordered" evidence="2">
    <location>
        <begin position="1"/>
        <end position="63"/>
    </location>
</feature>
<evidence type="ECO:0000256" key="2">
    <source>
        <dbReference type="SAM" id="MobiDB-lite"/>
    </source>
</evidence>
<accession>A0AAW1Q5P3</accession>
<keyword evidence="1" id="KW-0175">Coiled coil</keyword>
<keyword evidence="4" id="KW-1185">Reference proteome</keyword>
<feature type="coiled-coil region" evidence="1">
    <location>
        <begin position="76"/>
        <end position="117"/>
    </location>
</feature>
<gene>
    <name evidence="3" type="ORF">WJX72_011235</name>
</gene>
<sequence>MEFDQEEEQVDYEAPTPEPKVSKGGRVEALQDDDGLPRYASGLSSEATEQDAALDPAGGAAEPDMLAGDELLRMQAAGLKERVEEQQALIEKLQEELRQVKEERQALADERVILVKNMSCLFKTAQLEIGRKDEVLRELRKKEAHWLSQELQRQQQQQQHHHHQQQQQHQQM</sequence>
<dbReference type="AlphaFoldDB" id="A0AAW1Q5P3"/>
<reference evidence="3 4" key="1">
    <citation type="journal article" date="2024" name="Nat. Commun.">
        <title>Phylogenomics reveals the evolutionary origins of lichenization in chlorophyte algae.</title>
        <authorList>
            <person name="Puginier C."/>
            <person name="Libourel C."/>
            <person name="Otte J."/>
            <person name="Skaloud P."/>
            <person name="Haon M."/>
            <person name="Grisel S."/>
            <person name="Petersen M."/>
            <person name="Berrin J.G."/>
            <person name="Delaux P.M."/>
            <person name="Dal Grande F."/>
            <person name="Keller J."/>
        </authorList>
    </citation>
    <scope>NUCLEOTIDE SEQUENCE [LARGE SCALE GENOMIC DNA]</scope>
    <source>
        <strain evidence="3 4">SAG 2043</strain>
    </source>
</reference>
<feature type="compositionally biased region" description="Acidic residues" evidence="2">
    <location>
        <begin position="1"/>
        <end position="11"/>
    </location>
</feature>
<proteinExistence type="predicted"/>
<dbReference type="Proteomes" id="UP001489004">
    <property type="component" value="Unassembled WGS sequence"/>
</dbReference>
<comment type="caution">
    <text evidence="3">The sequence shown here is derived from an EMBL/GenBank/DDBJ whole genome shotgun (WGS) entry which is preliminary data.</text>
</comment>
<evidence type="ECO:0000313" key="4">
    <source>
        <dbReference type="Proteomes" id="UP001489004"/>
    </source>
</evidence>
<evidence type="ECO:0000313" key="3">
    <source>
        <dbReference type="EMBL" id="KAK9817221.1"/>
    </source>
</evidence>
<organism evidence="3 4">
    <name type="scientific">[Myrmecia] bisecta</name>
    <dbReference type="NCBI Taxonomy" id="41462"/>
    <lineage>
        <taxon>Eukaryota</taxon>
        <taxon>Viridiplantae</taxon>
        <taxon>Chlorophyta</taxon>
        <taxon>core chlorophytes</taxon>
        <taxon>Trebouxiophyceae</taxon>
        <taxon>Trebouxiales</taxon>
        <taxon>Trebouxiaceae</taxon>
        <taxon>Myrmecia</taxon>
    </lineage>
</organism>
<evidence type="ECO:0000256" key="1">
    <source>
        <dbReference type="SAM" id="Coils"/>
    </source>
</evidence>